<accession>A0ABP8E5T2</accession>
<sequence length="423" mass="44901">MSAREHLHADLDMVSVFGPLRAEVVARLPESLARHLAAPVGAGLRRARRRPGSWSRLSAAEARRRAADAVVTGPVDLQPAALALAAFEGGYAGLPIRIVTSGLLVAIVMPHDLFDGVDASAHVARILVDASGAQAGPEPRPLDRLPVWNTARAAGLVDREGFRAASRARQEAEATTECPPQLPHGVGVDAEHRSRGLTSIVLEAHEVARIHRTVSSLDASASPAGRSTSGMRLVSLVLEAVREATPATVDHRIRMQIDLRRYGRRGFRIEGPFSTNYPVGTLRTGDSSAAGLTASVARAVTSKGPLQALLGNLKGSVALRTRHPLLSRQPLTGVAARTTVDLNVSVLPSGLPAEAWAPDGVRVNAAMPLHRLFPADPYVQIAELGDRVVVALWDEVGAVDGPAFEAALRRAVDTRVERRTSLT</sequence>
<organism evidence="1 2">
    <name type="scientific">Frondihabitans peucedani</name>
    <dbReference type="NCBI Taxonomy" id="598626"/>
    <lineage>
        <taxon>Bacteria</taxon>
        <taxon>Bacillati</taxon>
        <taxon>Actinomycetota</taxon>
        <taxon>Actinomycetes</taxon>
        <taxon>Micrococcales</taxon>
        <taxon>Microbacteriaceae</taxon>
        <taxon>Frondihabitans</taxon>
    </lineage>
</organism>
<reference evidence="2" key="1">
    <citation type="journal article" date="2019" name="Int. J. Syst. Evol. Microbiol.">
        <title>The Global Catalogue of Microorganisms (GCM) 10K type strain sequencing project: providing services to taxonomists for standard genome sequencing and annotation.</title>
        <authorList>
            <consortium name="The Broad Institute Genomics Platform"/>
            <consortium name="The Broad Institute Genome Sequencing Center for Infectious Disease"/>
            <person name="Wu L."/>
            <person name="Ma J."/>
        </authorList>
    </citation>
    <scope>NUCLEOTIDE SEQUENCE [LARGE SCALE GENOMIC DNA]</scope>
    <source>
        <strain evidence="2">JCM 17442</strain>
    </source>
</reference>
<comment type="caution">
    <text evidence="1">The sequence shown here is derived from an EMBL/GenBank/DDBJ whole genome shotgun (WGS) entry which is preliminary data.</text>
</comment>
<evidence type="ECO:0008006" key="3">
    <source>
        <dbReference type="Google" id="ProtNLM"/>
    </source>
</evidence>
<gene>
    <name evidence="1" type="ORF">GCM10022256_31830</name>
</gene>
<dbReference type="Proteomes" id="UP001501594">
    <property type="component" value="Unassembled WGS sequence"/>
</dbReference>
<keyword evidence="2" id="KW-1185">Reference proteome</keyword>
<name>A0ABP8E5T2_9MICO</name>
<protein>
    <recommendedName>
        <fullName evidence="3">Acyltransferase PapA5</fullName>
    </recommendedName>
</protein>
<evidence type="ECO:0000313" key="2">
    <source>
        <dbReference type="Proteomes" id="UP001501594"/>
    </source>
</evidence>
<proteinExistence type="predicted"/>
<dbReference type="EMBL" id="BAABAU010000004">
    <property type="protein sequence ID" value="GAA4267571.1"/>
    <property type="molecule type" value="Genomic_DNA"/>
</dbReference>
<dbReference type="RefSeq" id="WP_344797960.1">
    <property type="nucleotide sequence ID" value="NZ_BAABAU010000004.1"/>
</dbReference>
<evidence type="ECO:0000313" key="1">
    <source>
        <dbReference type="EMBL" id="GAA4267571.1"/>
    </source>
</evidence>